<dbReference type="Gene3D" id="1.10.10.1180">
    <property type="entry name" value="MAN1, winged-helix domain"/>
    <property type="match status" value="1"/>
</dbReference>
<dbReference type="GeneID" id="110792534"/>
<keyword evidence="5 8" id="KW-0472">Membrane</keyword>
<evidence type="ECO:0000256" key="3">
    <source>
        <dbReference type="ARBA" id="ARBA00022692"/>
    </source>
</evidence>
<organism evidence="10 11">
    <name type="scientific">Spinacia oleracea</name>
    <name type="common">Spinach</name>
    <dbReference type="NCBI Taxonomy" id="3562"/>
    <lineage>
        <taxon>Eukaryota</taxon>
        <taxon>Viridiplantae</taxon>
        <taxon>Streptophyta</taxon>
        <taxon>Embryophyta</taxon>
        <taxon>Tracheophyta</taxon>
        <taxon>Spermatophyta</taxon>
        <taxon>Magnoliopsida</taxon>
        <taxon>eudicotyledons</taxon>
        <taxon>Gunneridae</taxon>
        <taxon>Pentapetalae</taxon>
        <taxon>Caryophyllales</taxon>
        <taxon>Chenopodiaceae</taxon>
        <taxon>Chenopodioideae</taxon>
        <taxon>Anserineae</taxon>
        <taxon>Spinacia</taxon>
    </lineage>
</organism>
<keyword evidence="2" id="KW-0597">Phosphoprotein</keyword>
<reference evidence="11" key="2">
    <citation type="submission" date="2025-08" db="UniProtKB">
        <authorList>
            <consortium name="RefSeq"/>
        </authorList>
    </citation>
    <scope>IDENTIFICATION</scope>
    <source>
        <tissue evidence="11">Leaf</tissue>
    </source>
</reference>
<feature type="transmembrane region" description="Helical" evidence="8">
    <location>
        <begin position="55"/>
        <end position="76"/>
    </location>
</feature>
<dbReference type="AlphaFoldDB" id="A0A9R0IPS5"/>
<feature type="region of interest" description="Disordered" evidence="7">
    <location>
        <begin position="1"/>
        <end position="36"/>
    </location>
</feature>
<dbReference type="KEGG" id="soe:110792534"/>
<sequence length="381" mass="42876">MSSSTPKRRPKSSPINPNSKIIPNQSQNHSSSSTLTSLLAEVEPPPNLLPSKSDFLNLIAIVIIAAVVAVLCNSISRFVNRPPILFCDSDVVESDVSLLDSCEPCPINGRCYKGQLECIQGFRKYGKLCIEDGDIYEAAKKLSGWAKDHLCEAHAQYMCDGTGAVWVSEEDLMNMLDKDGGFQGSTVDVDIKYLYSKEKAMEDINGFMDTRTIGNGDKEVKCPDELAESYKTMTCRARQWVAKNLLLLIAVFALLAGCTLLLLRIRRRWYLTKRAEHLYHQVCDTLEDNALMSRSMGDREAWLVASRLRDHILTPKERRDPLLWKMVEGLVESDSRLDRYPKLVKGESKVVWEWQVEGSLSSSRRKKAEFGNLNYGADTIN</sequence>
<dbReference type="Pfam" id="PF09402">
    <property type="entry name" value="MSC"/>
    <property type="match status" value="1"/>
</dbReference>
<evidence type="ECO:0000256" key="2">
    <source>
        <dbReference type="ARBA" id="ARBA00022553"/>
    </source>
</evidence>
<dbReference type="InterPro" id="IPR044780">
    <property type="entry name" value="Heh2/Src1"/>
</dbReference>
<gene>
    <name evidence="11" type="primary">LOC110792534</name>
</gene>
<keyword evidence="4 8" id="KW-1133">Transmembrane helix</keyword>
<evidence type="ECO:0000256" key="7">
    <source>
        <dbReference type="SAM" id="MobiDB-lite"/>
    </source>
</evidence>
<evidence type="ECO:0000259" key="9">
    <source>
        <dbReference type="Pfam" id="PF09402"/>
    </source>
</evidence>
<dbReference type="RefSeq" id="XP_021853051.2">
    <property type="nucleotide sequence ID" value="XM_021997359.2"/>
</dbReference>
<dbReference type="PANTHER" id="PTHR47808:SF2">
    <property type="entry name" value="LEM DOMAIN-CONTAINING PROTEIN 2"/>
    <property type="match status" value="1"/>
</dbReference>
<dbReference type="Proteomes" id="UP000813463">
    <property type="component" value="Chromosome 6"/>
</dbReference>
<accession>A0A9R0IPS5</accession>
<evidence type="ECO:0000256" key="8">
    <source>
        <dbReference type="SAM" id="Phobius"/>
    </source>
</evidence>
<evidence type="ECO:0000256" key="6">
    <source>
        <dbReference type="ARBA" id="ARBA00023242"/>
    </source>
</evidence>
<feature type="compositionally biased region" description="Basic residues" evidence="7">
    <location>
        <begin position="1"/>
        <end position="11"/>
    </location>
</feature>
<evidence type="ECO:0000256" key="5">
    <source>
        <dbReference type="ARBA" id="ARBA00023136"/>
    </source>
</evidence>
<dbReference type="InterPro" id="IPR041885">
    <property type="entry name" value="MAN1_winged_helix_dom"/>
</dbReference>
<proteinExistence type="predicted"/>
<feature type="compositionally biased region" description="Polar residues" evidence="7">
    <location>
        <begin position="15"/>
        <end position="29"/>
    </location>
</feature>
<protein>
    <recommendedName>
        <fullName evidence="9">Man1/Src1-like C-terminal domain-containing protein</fullName>
    </recommendedName>
</protein>
<evidence type="ECO:0000256" key="4">
    <source>
        <dbReference type="ARBA" id="ARBA00022989"/>
    </source>
</evidence>
<feature type="transmembrane region" description="Helical" evidence="8">
    <location>
        <begin position="245"/>
        <end position="265"/>
    </location>
</feature>
<dbReference type="GO" id="GO:0005637">
    <property type="term" value="C:nuclear inner membrane"/>
    <property type="evidence" value="ECO:0000318"/>
    <property type="project" value="GO_Central"/>
</dbReference>
<keyword evidence="10" id="KW-1185">Reference proteome</keyword>
<evidence type="ECO:0000313" key="11">
    <source>
        <dbReference type="RefSeq" id="XP_021853051.2"/>
    </source>
</evidence>
<dbReference type="GO" id="GO:0005783">
    <property type="term" value="C:endoplasmic reticulum"/>
    <property type="evidence" value="ECO:0007669"/>
    <property type="project" value="TreeGrafter"/>
</dbReference>
<dbReference type="PANTHER" id="PTHR47808">
    <property type="entry name" value="INNER NUCLEAR MEMBRANE PROTEIN HEH2-RELATED"/>
    <property type="match status" value="1"/>
</dbReference>
<keyword evidence="3 8" id="KW-0812">Transmembrane</keyword>
<evidence type="ECO:0000256" key="1">
    <source>
        <dbReference type="ARBA" id="ARBA00004540"/>
    </source>
</evidence>
<feature type="domain" description="Man1/Src1-like C-terminal" evidence="9">
    <location>
        <begin position="96"/>
        <end position="354"/>
    </location>
</feature>
<keyword evidence="6" id="KW-0539">Nucleus</keyword>
<reference evidence="10" key="1">
    <citation type="journal article" date="2021" name="Nat. Commun.">
        <title>Genomic analyses provide insights into spinach domestication and the genetic basis of agronomic traits.</title>
        <authorList>
            <person name="Cai X."/>
            <person name="Sun X."/>
            <person name="Xu C."/>
            <person name="Sun H."/>
            <person name="Wang X."/>
            <person name="Ge C."/>
            <person name="Zhang Z."/>
            <person name="Wang Q."/>
            <person name="Fei Z."/>
            <person name="Jiao C."/>
            <person name="Wang Q."/>
        </authorList>
    </citation>
    <scope>NUCLEOTIDE SEQUENCE [LARGE SCALE GENOMIC DNA]</scope>
    <source>
        <strain evidence="10">cv. Varoflay</strain>
    </source>
</reference>
<name>A0A9R0IPS5_SPIOL</name>
<dbReference type="GO" id="GO:0003682">
    <property type="term" value="F:chromatin binding"/>
    <property type="evidence" value="ECO:0007669"/>
    <property type="project" value="InterPro"/>
</dbReference>
<comment type="subcellular location">
    <subcellularLocation>
        <location evidence="1">Nucleus inner membrane</location>
    </subcellularLocation>
</comment>
<dbReference type="GO" id="GO:0034399">
    <property type="term" value="C:nuclear periphery"/>
    <property type="evidence" value="ECO:0000318"/>
    <property type="project" value="GO_Central"/>
</dbReference>
<dbReference type="InterPro" id="IPR018996">
    <property type="entry name" value="Man1/Src1-like_C"/>
</dbReference>
<dbReference type="GO" id="GO:0071763">
    <property type="term" value="P:nuclear membrane organization"/>
    <property type="evidence" value="ECO:0000318"/>
    <property type="project" value="GO_Central"/>
</dbReference>
<evidence type="ECO:0000313" key="10">
    <source>
        <dbReference type="Proteomes" id="UP000813463"/>
    </source>
</evidence>